<dbReference type="AlphaFoldDB" id="A0A0G0Z398"/>
<dbReference type="Gene3D" id="2.40.10.350">
    <property type="entry name" value="Rod shape-determining protein MreC, domain 2"/>
    <property type="match status" value="1"/>
</dbReference>
<gene>
    <name evidence="2" type="ORF">UV06_C0002G0092</name>
</gene>
<evidence type="ECO:0000259" key="1">
    <source>
        <dbReference type="Pfam" id="PF04085"/>
    </source>
</evidence>
<evidence type="ECO:0000313" key="3">
    <source>
        <dbReference type="Proteomes" id="UP000033854"/>
    </source>
</evidence>
<evidence type="ECO:0000313" key="2">
    <source>
        <dbReference type="EMBL" id="KKS43190.1"/>
    </source>
</evidence>
<dbReference type="Pfam" id="PF04085">
    <property type="entry name" value="MreC"/>
    <property type="match status" value="1"/>
</dbReference>
<organism evidence="2 3">
    <name type="scientific">Candidatus Collierbacteria bacterium GW2011_GWA2_42_17</name>
    <dbReference type="NCBI Taxonomy" id="1618378"/>
    <lineage>
        <taxon>Bacteria</taxon>
        <taxon>Candidatus Collieribacteriota</taxon>
    </lineage>
</organism>
<dbReference type="InterPro" id="IPR042177">
    <property type="entry name" value="Cell/Rod_1"/>
</dbReference>
<dbReference type="Gene3D" id="2.40.10.340">
    <property type="entry name" value="Rod shape-determining protein MreC, domain 1"/>
    <property type="match status" value="1"/>
</dbReference>
<protein>
    <recommendedName>
        <fullName evidence="1">Rod shape-determining protein MreC beta-barrel core domain-containing protein</fullName>
    </recommendedName>
</protein>
<comment type="caution">
    <text evidence="2">The sequence shown here is derived from an EMBL/GenBank/DDBJ whole genome shotgun (WGS) entry which is preliminary data.</text>
</comment>
<dbReference type="InterPro" id="IPR042175">
    <property type="entry name" value="Cell/Rod_MreC_2"/>
</dbReference>
<sequence length="254" mass="27739">MTSTKINLLLLPLLVSILLSTAGKLKIGKTLDNVFYTILTPIHMPVGYLRQVADTQISFISSLPKLKQQNKDLIFQNSRLLSENEQLKQSIVDSKTAILTQNFKSVLPVRLTGSIGNNSVSSSLPLDKVKKGQPLIFGKILLGTVADVKGSVINITPLDSDHIEVFPVHTSSGQKGQYKFISNTPQITDIPSLSPITFGDYVFTEPGELIPGNLIIGKITKIISAQQEPLQKAQIKLETTLRNTTDGLVIILEP</sequence>
<reference evidence="2 3" key="1">
    <citation type="journal article" date="2015" name="Nature">
        <title>rRNA introns, odd ribosomes, and small enigmatic genomes across a large radiation of phyla.</title>
        <authorList>
            <person name="Brown C.T."/>
            <person name="Hug L.A."/>
            <person name="Thomas B.C."/>
            <person name="Sharon I."/>
            <person name="Castelle C.J."/>
            <person name="Singh A."/>
            <person name="Wilkins M.J."/>
            <person name="Williams K.H."/>
            <person name="Banfield J.F."/>
        </authorList>
    </citation>
    <scope>NUCLEOTIDE SEQUENCE [LARGE SCALE GENOMIC DNA]</scope>
</reference>
<dbReference type="InterPro" id="IPR055342">
    <property type="entry name" value="MreC_beta-barrel_core"/>
</dbReference>
<dbReference type="Proteomes" id="UP000033854">
    <property type="component" value="Unassembled WGS sequence"/>
</dbReference>
<dbReference type="EMBL" id="LCDA01000002">
    <property type="protein sequence ID" value="KKS43190.1"/>
    <property type="molecule type" value="Genomic_DNA"/>
</dbReference>
<name>A0A0G0Z398_9BACT</name>
<accession>A0A0G0Z398</accession>
<feature type="domain" description="Rod shape-determining protein MreC beta-barrel core" evidence="1">
    <location>
        <begin position="127"/>
        <end position="246"/>
    </location>
</feature>
<proteinExistence type="predicted"/>